<comment type="caution">
    <text evidence="1">The sequence shown here is derived from an EMBL/GenBank/DDBJ whole genome shotgun (WGS) entry which is preliminary data.</text>
</comment>
<gene>
    <name evidence="1" type="ORF">UR47_C0022G0007</name>
</gene>
<dbReference type="Gene3D" id="3.20.20.370">
    <property type="entry name" value="Glycoside hydrolase/deacetylase"/>
    <property type="match status" value="1"/>
</dbReference>
<dbReference type="EMBL" id="LBPI01000022">
    <property type="protein sequence ID" value="KKP54295.1"/>
    <property type="molecule type" value="Genomic_DNA"/>
</dbReference>
<evidence type="ECO:0000313" key="1">
    <source>
        <dbReference type="EMBL" id="KKP54295.1"/>
    </source>
</evidence>
<dbReference type="InterPro" id="IPR011330">
    <property type="entry name" value="Glyco_hydro/deAcase_b/a-brl"/>
</dbReference>
<reference evidence="1 2" key="1">
    <citation type="journal article" date="2015" name="Nature">
        <title>rRNA introns, odd ribosomes, and small enigmatic genomes across a large radiation of phyla.</title>
        <authorList>
            <person name="Brown C.T."/>
            <person name="Hug L.A."/>
            <person name="Thomas B.C."/>
            <person name="Sharon I."/>
            <person name="Castelle C.J."/>
            <person name="Singh A."/>
            <person name="Wilkins M.J."/>
            <person name="Williams K.H."/>
            <person name="Banfield J.F."/>
        </authorList>
    </citation>
    <scope>NUCLEOTIDE SEQUENCE [LARGE SCALE GENOMIC DNA]</scope>
</reference>
<evidence type="ECO:0000313" key="2">
    <source>
        <dbReference type="Proteomes" id="UP000034488"/>
    </source>
</evidence>
<accession>A0A0G0CT12</accession>
<protein>
    <submittedName>
        <fullName evidence="1">Uncharacterized protein</fullName>
    </submittedName>
</protein>
<dbReference type="SUPFAM" id="SSF88713">
    <property type="entry name" value="Glycoside hydrolase/deacetylase"/>
    <property type="match status" value="1"/>
</dbReference>
<dbReference type="Proteomes" id="UP000034488">
    <property type="component" value="Unassembled WGS sequence"/>
</dbReference>
<name>A0A0G0CT12_9BACT</name>
<dbReference type="AlphaFoldDB" id="A0A0G0CT12"/>
<organism evidence="1 2">
    <name type="scientific">candidate division WS6 bacterium GW2011_GWB1_33_6</name>
    <dbReference type="NCBI Taxonomy" id="1619088"/>
    <lineage>
        <taxon>Bacteria</taxon>
        <taxon>Candidatus Dojkabacteria</taxon>
    </lineage>
</organism>
<proteinExistence type="predicted"/>
<sequence length="430" mass="49228">MGKKLPILICILLLLVASSVLIKKYENPTNTDSNNDVKGNTTDICKEVEDSAREQISLLNVPRKWYIKSPETLEDNIYFSLLLPQRDVSVKYELNGIIYDAIYNKDKWEINIPIETLNPSEYKLYINTTVCDNSISKSFSFNVSNPVYVVWSIDWEGLDVKDQYLNEMARISAQYNSPMTHLFNPYIYISLNSTRSKYLTDWVKNRDESIGLHLHMYDKLIEASGVVVNDIPAWGSPIGGGHDTPNSNYAYDDYKKIITWAMTQYEKNGLPTPTMYRAGGWYIDEENINVLKNLGFQIETSGRTYYKHGSNLLEGPWNLKETTQPYQMNSTDQNITNSPNINIWEYPNNGGDSWAYSVETLISRFKNNYAGGISQNTTVVTYISHPHWFDKEGPKIEGTLKYISTYTYSSDSGPVIFTTLDKVHLNTVQQ</sequence>
<dbReference type="GO" id="GO:0005975">
    <property type="term" value="P:carbohydrate metabolic process"/>
    <property type="evidence" value="ECO:0007669"/>
    <property type="project" value="InterPro"/>
</dbReference>